<organism evidence="1 2">
    <name type="scientific">Vicingus serpentipes</name>
    <dbReference type="NCBI Taxonomy" id="1926625"/>
    <lineage>
        <taxon>Bacteria</taxon>
        <taxon>Pseudomonadati</taxon>
        <taxon>Bacteroidota</taxon>
        <taxon>Flavobacteriia</taxon>
        <taxon>Flavobacteriales</taxon>
        <taxon>Vicingaceae</taxon>
        <taxon>Vicingus</taxon>
    </lineage>
</organism>
<dbReference type="EMBL" id="VOOS01000004">
    <property type="protein sequence ID" value="TXB64674.1"/>
    <property type="molecule type" value="Genomic_DNA"/>
</dbReference>
<protein>
    <submittedName>
        <fullName evidence="1">Uncharacterized protein</fullName>
    </submittedName>
</protein>
<evidence type="ECO:0000313" key="2">
    <source>
        <dbReference type="Proteomes" id="UP000321721"/>
    </source>
</evidence>
<dbReference type="AlphaFoldDB" id="A0A5C6RRT7"/>
<accession>A0A5C6RRT7</accession>
<gene>
    <name evidence="1" type="ORF">FRY74_09490</name>
</gene>
<sequence length="62" mass="7328">MFANELFNKDMTLFNEAIKTLDACENEVIAMGKLNEFGATYDWDLENEHLLMLQNKVQRRFL</sequence>
<comment type="caution">
    <text evidence="1">The sequence shown here is derived from an EMBL/GenBank/DDBJ whole genome shotgun (WGS) entry which is preliminary data.</text>
</comment>
<dbReference type="OrthoDB" id="1100725at2"/>
<reference evidence="1 2" key="1">
    <citation type="submission" date="2019-08" db="EMBL/GenBank/DDBJ databases">
        <title>Genome of Vicingus serpentipes NCIMB 15042.</title>
        <authorList>
            <person name="Bowman J.P."/>
        </authorList>
    </citation>
    <scope>NUCLEOTIDE SEQUENCE [LARGE SCALE GENOMIC DNA]</scope>
    <source>
        <strain evidence="1 2">NCIMB 15042</strain>
    </source>
</reference>
<proteinExistence type="predicted"/>
<dbReference type="Proteomes" id="UP000321721">
    <property type="component" value="Unassembled WGS sequence"/>
</dbReference>
<evidence type="ECO:0000313" key="1">
    <source>
        <dbReference type="EMBL" id="TXB64674.1"/>
    </source>
</evidence>
<keyword evidence="2" id="KW-1185">Reference proteome</keyword>
<name>A0A5C6RRT7_9FLAO</name>